<comment type="caution">
    <text evidence="1">The sequence shown here is derived from an EMBL/GenBank/DDBJ whole genome shotgun (WGS) entry which is preliminary data.</text>
</comment>
<sequence>MRALHASLKMPHRLKTRQRNEGPVMLRVSGPPGSRSIQPPQSACSVRLPVNDTGTWDTHTLAPPILVPEAQAGTLWYASSVEVGATIRASAQADHVLAARETIGAGDGERMPIAGQHFTTPRGPLTLRRSWKNYCGSSVGYGSCSRAARRPAEAWPPGVLVFTSSSRQESQPRETFDKATHAQRTKPHPFPLEQLPDNRATNAPAKCSLPDNSLGVLDNTNTPQQLQCQLARDKPQGWHSSWNADTGCFERRPTLRARSILCNRRDRDRARIVM</sequence>
<dbReference type="EMBL" id="CM023486">
    <property type="protein sequence ID" value="KAH6928003.1"/>
    <property type="molecule type" value="Genomic_DNA"/>
</dbReference>
<organism evidence="1 2">
    <name type="scientific">Hyalomma asiaticum</name>
    <name type="common">Tick</name>
    <dbReference type="NCBI Taxonomy" id="266040"/>
    <lineage>
        <taxon>Eukaryota</taxon>
        <taxon>Metazoa</taxon>
        <taxon>Ecdysozoa</taxon>
        <taxon>Arthropoda</taxon>
        <taxon>Chelicerata</taxon>
        <taxon>Arachnida</taxon>
        <taxon>Acari</taxon>
        <taxon>Parasitiformes</taxon>
        <taxon>Ixodida</taxon>
        <taxon>Ixodoidea</taxon>
        <taxon>Ixodidae</taxon>
        <taxon>Hyalomminae</taxon>
        <taxon>Hyalomma</taxon>
    </lineage>
</organism>
<keyword evidence="2" id="KW-1185">Reference proteome</keyword>
<name>A0ACB7RZF5_HYAAI</name>
<accession>A0ACB7RZF5</accession>
<evidence type="ECO:0000313" key="2">
    <source>
        <dbReference type="Proteomes" id="UP000821845"/>
    </source>
</evidence>
<reference evidence="1" key="1">
    <citation type="submission" date="2020-05" db="EMBL/GenBank/DDBJ databases">
        <title>Large-scale comparative analyses of tick genomes elucidate their genetic diversity and vector capacities.</title>
        <authorList>
            <person name="Jia N."/>
            <person name="Wang J."/>
            <person name="Shi W."/>
            <person name="Du L."/>
            <person name="Sun Y."/>
            <person name="Zhan W."/>
            <person name="Jiang J."/>
            <person name="Wang Q."/>
            <person name="Zhang B."/>
            <person name="Ji P."/>
            <person name="Sakyi L.B."/>
            <person name="Cui X."/>
            <person name="Yuan T."/>
            <person name="Jiang B."/>
            <person name="Yang W."/>
            <person name="Lam T.T.-Y."/>
            <person name="Chang Q."/>
            <person name="Ding S."/>
            <person name="Wang X."/>
            <person name="Zhu J."/>
            <person name="Ruan X."/>
            <person name="Zhao L."/>
            <person name="Wei J."/>
            <person name="Que T."/>
            <person name="Du C."/>
            <person name="Cheng J."/>
            <person name="Dai P."/>
            <person name="Han X."/>
            <person name="Huang E."/>
            <person name="Gao Y."/>
            <person name="Liu J."/>
            <person name="Shao H."/>
            <person name="Ye R."/>
            <person name="Li L."/>
            <person name="Wei W."/>
            <person name="Wang X."/>
            <person name="Wang C."/>
            <person name="Yang T."/>
            <person name="Huo Q."/>
            <person name="Li W."/>
            <person name="Guo W."/>
            <person name="Chen H."/>
            <person name="Zhou L."/>
            <person name="Ni X."/>
            <person name="Tian J."/>
            <person name="Zhou Y."/>
            <person name="Sheng Y."/>
            <person name="Liu T."/>
            <person name="Pan Y."/>
            <person name="Xia L."/>
            <person name="Li J."/>
            <person name="Zhao F."/>
            <person name="Cao W."/>
        </authorList>
    </citation>
    <scope>NUCLEOTIDE SEQUENCE</scope>
    <source>
        <strain evidence="1">Hyas-2018</strain>
    </source>
</reference>
<evidence type="ECO:0000313" key="1">
    <source>
        <dbReference type="EMBL" id="KAH6928003.1"/>
    </source>
</evidence>
<proteinExistence type="predicted"/>
<protein>
    <submittedName>
        <fullName evidence="1">Uncharacterized protein</fullName>
    </submittedName>
</protein>
<gene>
    <name evidence="1" type="ORF">HPB50_010561</name>
</gene>
<dbReference type="Proteomes" id="UP000821845">
    <property type="component" value="Chromosome 6"/>
</dbReference>